<name>A0A9W9CQV8_9PLEO</name>
<keyword evidence="1" id="KW-0378">Hydrolase</keyword>
<sequence>MGLVTTLRRTKNEKGIDAETLYLIRSYDHDELDPPRPNDKINYGKAETMRIWEVARAATAAPMYFKEFKVFLGKGDDRQKEKAYFTDGGFGVTNNPAQVGFKEIKALSGSEATENVGVIVSVGTARGKDDPGGKSFPQRMKKLASTATDPDVVAEWMDDLNLEYYWRFNDDQGDLHVELDEWKPNRWFTTRPGRDTLTKIENAYYRWANETNNFRRIEACAKELVKQRRRRTVDRSRWQRFATGASQYRCKHKDCKEDRFDSLYYFEEHWRKFHERQRDANDWKDPTFETWTYQKQNGRHATRRR</sequence>
<dbReference type="AlphaFoldDB" id="A0A9W9CQV8"/>
<dbReference type="Gene3D" id="3.40.1090.10">
    <property type="entry name" value="Cytosolic phospholipase A2 catalytic domain"/>
    <property type="match status" value="1"/>
</dbReference>
<protein>
    <recommendedName>
        <fullName evidence="5">PNPLA domain-containing protein</fullName>
    </recommendedName>
</protein>
<keyword evidence="2" id="KW-0443">Lipid metabolism</keyword>
<evidence type="ECO:0000256" key="1">
    <source>
        <dbReference type="ARBA" id="ARBA00022801"/>
    </source>
</evidence>
<dbReference type="SUPFAM" id="SSF52151">
    <property type="entry name" value="FabD/lysophospholipase-like"/>
    <property type="match status" value="1"/>
</dbReference>
<gene>
    <name evidence="3" type="ORF">N0V83_000170</name>
</gene>
<dbReference type="GO" id="GO:0016042">
    <property type="term" value="P:lipid catabolic process"/>
    <property type="evidence" value="ECO:0007669"/>
    <property type="project" value="UniProtKB-KW"/>
</dbReference>
<organism evidence="3 4">
    <name type="scientific">Neocucurbitaria cava</name>
    <dbReference type="NCBI Taxonomy" id="798079"/>
    <lineage>
        <taxon>Eukaryota</taxon>
        <taxon>Fungi</taxon>
        <taxon>Dikarya</taxon>
        <taxon>Ascomycota</taxon>
        <taxon>Pezizomycotina</taxon>
        <taxon>Dothideomycetes</taxon>
        <taxon>Pleosporomycetidae</taxon>
        <taxon>Pleosporales</taxon>
        <taxon>Pleosporineae</taxon>
        <taxon>Cucurbitariaceae</taxon>
        <taxon>Neocucurbitaria</taxon>
    </lineage>
</organism>
<dbReference type="PANTHER" id="PTHR24185">
    <property type="entry name" value="CALCIUM-INDEPENDENT PHOSPHOLIPASE A2-GAMMA"/>
    <property type="match status" value="1"/>
</dbReference>
<dbReference type="OrthoDB" id="626167at2759"/>
<keyword evidence="2" id="KW-0442">Lipid degradation</keyword>
<dbReference type="GO" id="GO:0019369">
    <property type="term" value="P:arachidonate metabolic process"/>
    <property type="evidence" value="ECO:0007669"/>
    <property type="project" value="TreeGrafter"/>
</dbReference>
<evidence type="ECO:0000313" key="3">
    <source>
        <dbReference type="EMBL" id="KAJ4377345.1"/>
    </source>
</evidence>
<dbReference type="InterPro" id="IPR016035">
    <property type="entry name" value="Acyl_Trfase/lysoPLipase"/>
</dbReference>
<dbReference type="GO" id="GO:0016020">
    <property type="term" value="C:membrane"/>
    <property type="evidence" value="ECO:0007669"/>
    <property type="project" value="TreeGrafter"/>
</dbReference>
<reference evidence="3" key="1">
    <citation type="submission" date="2022-10" db="EMBL/GenBank/DDBJ databases">
        <title>Tapping the CABI collections for fungal endophytes: first genome assemblies for Collariella, Neodidymelliopsis, Ascochyta clinopodiicola, Didymella pomorum, Didymosphaeria variabile, Neocosmospora piperis and Neocucurbitaria cava.</title>
        <authorList>
            <person name="Hill R."/>
        </authorList>
    </citation>
    <scope>NUCLEOTIDE SEQUENCE</scope>
    <source>
        <strain evidence="3">IMI 356814</strain>
    </source>
</reference>
<evidence type="ECO:0000256" key="2">
    <source>
        <dbReference type="ARBA" id="ARBA00022963"/>
    </source>
</evidence>
<keyword evidence="4" id="KW-1185">Reference proteome</keyword>
<dbReference type="GO" id="GO:0047499">
    <property type="term" value="F:calcium-independent phospholipase A2 activity"/>
    <property type="evidence" value="ECO:0007669"/>
    <property type="project" value="TreeGrafter"/>
</dbReference>
<dbReference type="EMBL" id="JAPEUY010000001">
    <property type="protein sequence ID" value="KAJ4377345.1"/>
    <property type="molecule type" value="Genomic_DNA"/>
</dbReference>
<proteinExistence type="predicted"/>
<evidence type="ECO:0008006" key="5">
    <source>
        <dbReference type="Google" id="ProtNLM"/>
    </source>
</evidence>
<evidence type="ECO:0000313" key="4">
    <source>
        <dbReference type="Proteomes" id="UP001140560"/>
    </source>
</evidence>
<comment type="caution">
    <text evidence="3">The sequence shown here is derived from an EMBL/GenBank/DDBJ whole genome shotgun (WGS) entry which is preliminary data.</text>
</comment>
<dbReference type="Proteomes" id="UP001140560">
    <property type="component" value="Unassembled WGS sequence"/>
</dbReference>
<dbReference type="PANTHER" id="PTHR24185:SF1">
    <property type="entry name" value="CALCIUM-INDEPENDENT PHOSPHOLIPASE A2-GAMMA"/>
    <property type="match status" value="1"/>
</dbReference>
<accession>A0A9W9CQV8</accession>